<keyword evidence="2" id="KW-0547">Nucleotide-binding</keyword>
<evidence type="ECO:0000256" key="1">
    <source>
        <dbReference type="ARBA" id="ARBA00022448"/>
    </source>
</evidence>
<comment type="caution">
    <text evidence="5">The sequence shown here is derived from an EMBL/GenBank/DDBJ whole genome shotgun (WGS) entry which is preliminary data.</text>
</comment>
<protein>
    <submittedName>
        <fullName evidence="5">ABC transporter ATP-binding protein</fullName>
    </submittedName>
</protein>
<keyword evidence="6" id="KW-1185">Reference proteome</keyword>
<reference evidence="6" key="1">
    <citation type="journal article" date="2019" name="Int. J. Syst. Evol. Microbiol.">
        <title>The Global Catalogue of Microorganisms (GCM) 10K type strain sequencing project: providing services to taxonomists for standard genome sequencing and annotation.</title>
        <authorList>
            <consortium name="The Broad Institute Genomics Platform"/>
            <consortium name="The Broad Institute Genome Sequencing Center for Infectious Disease"/>
            <person name="Wu L."/>
            <person name="Ma J."/>
        </authorList>
    </citation>
    <scope>NUCLEOTIDE SEQUENCE [LARGE SCALE GENOMIC DNA]</scope>
    <source>
        <strain evidence="6">JCM 14736</strain>
    </source>
</reference>
<gene>
    <name evidence="5" type="ORF">GCM10009768_19290</name>
</gene>
<dbReference type="InterPro" id="IPR027417">
    <property type="entry name" value="P-loop_NTPase"/>
</dbReference>
<dbReference type="CDD" id="cd03293">
    <property type="entry name" value="ABC_NrtD_SsuB_transporters"/>
    <property type="match status" value="1"/>
</dbReference>
<dbReference type="InterPro" id="IPR003593">
    <property type="entry name" value="AAA+_ATPase"/>
</dbReference>
<dbReference type="PANTHER" id="PTHR42788">
    <property type="entry name" value="TAURINE IMPORT ATP-BINDING PROTEIN-RELATED"/>
    <property type="match status" value="1"/>
</dbReference>
<dbReference type="SUPFAM" id="SSF52540">
    <property type="entry name" value="P-loop containing nucleoside triphosphate hydrolases"/>
    <property type="match status" value="1"/>
</dbReference>
<dbReference type="Proteomes" id="UP001500851">
    <property type="component" value="Unassembled WGS sequence"/>
</dbReference>
<organism evidence="5 6">
    <name type="scientific">Leucobacter iarius</name>
    <dbReference type="NCBI Taxonomy" id="333963"/>
    <lineage>
        <taxon>Bacteria</taxon>
        <taxon>Bacillati</taxon>
        <taxon>Actinomycetota</taxon>
        <taxon>Actinomycetes</taxon>
        <taxon>Micrococcales</taxon>
        <taxon>Microbacteriaceae</taxon>
        <taxon>Leucobacter</taxon>
    </lineage>
</organism>
<feature type="domain" description="ABC transporter" evidence="4">
    <location>
        <begin position="5"/>
        <end position="231"/>
    </location>
</feature>
<keyword evidence="3 5" id="KW-0067">ATP-binding</keyword>
<evidence type="ECO:0000313" key="5">
    <source>
        <dbReference type="EMBL" id="GAA1790432.1"/>
    </source>
</evidence>
<dbReference type="SMART" id="SM00382">
    <property type="entry name" value="AAA"/>
    <property type="match status" value="1"/>
</dbReference>
<dbReference type="Gene3D" id="3.40.50.300">
    <property type="entry name" value="P-loop containing nucleotide triphosphate hydrolases"/>
    <property type="match status" value="1"/>
</dbReference>
<dbReference type="GO" id="GO:0005524">
    <property type="term" value="F:ATP binding"/>
    <property type="evidence" value="ECO:0007669"/>
    <property type="project" value="UniProtKB-KW"/>
</dbReference>
<name>A0ABP4XS92_9MICO</name>
<accession>A0ABP4XS92</accession>
<dbReference type="Pfam" id="PF00005">
    <property type="entry name" value="ABC_tran"/>
    <property type="match status" value="1"/>
</dbReference>
<keyword evidence="1" id="KW-0813">Transport</keyword>
<sequence length="255" mass="28384">MSTGISIQGLWKAFPSAESKDEVLVAVEDVSLEVRENEFVCVLGPSGCGKSTLLRVAAGLEQASLGSVTTESRPSVVFQEHGVFPWLTVAENVAYPLKLRGVPRAERRERVRELLQLVGLTEFASYYPAQISGGMRQRTSVARALADDGNVLLMDEPFGALDEQTRVALQQELLRIWERTSKSVLFITHSVDEALTLADRVVVMSHRPGRIIAEIEIPFGRPRDIIELRRDPRYGEITYQLWNLLEHGTEQGEAA</sequence>
<evidence type="ECO:0000313" key="6">
    <source>
        <dbReference type="Proteomes" id="UP001500851"/>
    </source>
</evidence>
<dbReference type="RefSeq" id="WP_046453766.1">
    <property type="nucleotide sequence ID" value="NZ_BAAAOB010000002.1"/>
</dbReference>
<dbReference type="PROSITE" id="PS50893">
    <property type="entry name" value="ABC_TRANSPORTER_2"/>
    <property type="match status" value="1"/>
</dbReference>
<evidence type="ECO:0000256" key="3">
    <source>
        <dbReference type="ARBA" id="ARBA00022840"/>
    </source>
</evidence>
<dbReference type="InterPro" id="IPR003439">
    <property type="entry name" value="ABC_transporter-like_ATP-bd"/>
</dbReference>
<proteinExistence type="predicted"/>
<evidence type="ECO:0000259" key="4">
    <source>
        <dbReference type="PROSITE" id="PS50893"/>
    </source>
</evidence>
<dbReference type="EMBL" id="BAAAOB010000002">
    <property type="protein sequence ID" value="GAA1790432.1"/>
    <property type="molecule type" value="Genomic_DNA"/>
</dbReference>
<dbReference type="InterPro" id="IPR050166">
    <property type="entry name" value="ABC_transporter_ATP-bind"/>
</dbReference>
<dbReference type="PANTHER" id="PTHR42788:SF13">
    <property type="entry name" value="ALIPHATIC SULFONATES IMPORT ATP-BINDING PROTEIN SSUB"/>
    <property type="match status" value="1"/>
</dbReference>
<evidence type="ECO:0000256" key="2">
    <source>
        <dbReference type="ARBA" id="ARBA00022741"/>
    </source>
</evidence>